<organism evidence="1">
    <name type="scientific">Rhizophora mucronata</name>
    <name type="common">Asiatic mangrove</name>
    <dbReference type="NCBI Taxonomy" id="61149"/>
    <lineage>
        <taxon>Eukaryota</taxon>
        <taxon>Viridiplantae</taxon>
        <taxon>Streptophyta</taxon>
        <taxon>Embryophyta</taxon>
        <taxon>Tracheophyta</taxon>
        <taxon>Spermatophyta</taxon>
        <taxon>Magnoliopsida</taxon>
        <taxon>eudicotyledons</taxon>
        <taxon>Gunneridae</taxon>
        <taxon>Pentapetalae</taxon>
        <taxon>rosids</taxon>
        <taxon>fabids</taxon>
        <taxon>Malpighiales</taxon>
        <taxon>Rhizophoraceae</taxon>
        <taxon>Rhizophora</taxon>
    </lineage>
</organism>
<sequence length="40" mass="4683">MSHKFLCFISVKKLHKNYGQRCSLSITINNPNLFSRLKTN</sequence>
<dbReference type="AlphaFoldDB" id="A0A2P2L2J4"/>
<name>A0A2P2L2J4_RHIMU</name>
<evidence type="ECO:0000313" key="1">
    <source>
        <dbReference type="EMBL" id="MBX12210.1"/>
    </source>
</evidence>
<reference evidence="1" key="1">
    <citation type="submission" date="2018-02" db="EMBL/GenBank/DDBJ databases">
        <title>Rhizophora mucronata_Transcriptome.</title>
        <authorList>
            <person name="Meera S.P."/>
            <person name="Sreeshan A."/>
            <person name="Augustine A."/>
        </authorList>
    </citation>
    <scope>NUCLEOTIDE SEQUENCE</scope>
    <source>
        <tissue evidence="1">Leaf</tissue>
    </source>
</reference>
<accession>A0A2P2L2J4</accession>
<proteinExistence type="predicted"/>
<dbReference type="EMBL" id="GGEC01031726">
    <property type="protein sequence ID" value="MBX12210.1"/>
    <property type="molecule type" value="Transcribed_RNA"/>
</dbReference>
<protein>
    <submittedName>
        <fullName evidence="1">Uncharacterized protein</fullName>
    </submittedName>
</protein>